<reference evidence="1 2" key="1">
    <citation type="journal article" date="2012" name="Eukaryot. Cell">
        <title>Genome sequence of the fungus Glarea lozoyensis: the first genome sequence of a species from the Helotiaceae family.</title>
        <authorList>
            <person name="Youssar L."/>
            <person name="Gruening B.A."/>
            <person name="Erxleben A."/>
            <person name="Guenther S."/>
            <person name="Huettel W."/>
        </authorList>
    </citation>
    <scope>NUCLEOTIDE SEQUENCE [LARGE SCALE GENOMIC DNA]</scope>
    <source>
        <strain evidence="2">ATCC 74030 / MF5533</strain>
    </source>
</reference>
<keyword evidence="2" id="KW-1185">Reference proteome</keyword>
<evidence type="ECO:0000313" key="1">
    <source>
        <dbReference type="EMBL" id="EHL02589.1"/>
    </source>
</evidence>
<evidence type="ECO:0000313" key="2">
    <source>
        <dbReference type="Proteomes" id="UP000005446"/>
    </source>
</evidence>
<gene>
    <name evidence="1" type="ORF">M7I_1383</name>
</gene>
<proteinExistence type="predicted"/>
<dbReference type="Proteomes" id="UP000005446">
    <property type="component" value="Unassembled WGS sequence"/>
</dbReference>
<protein>
    <submittedName>
        <fullName evidence="1">Uncharacterized protein</fullName>
    </submittedName>
</protein>
<name>H0EFX5_GLAL7</name>
<organism evidence="1 2">
    <name type="scientific">Glarea lozoyensis (strain ATCC 74030 / MF5533)</name>
    <dbReference type="NCBI Taxonomy" id="1104152"/>
    <lineage>
        <taxon>Eukaryota</taxon>
        <taxon>Fungi</taxon>
        <taxon>Dikarya</taxon>
        <taxon>Ascomycota</taxon>
        <taxon>Pezizomycotina</taxon>
        <taxon>Leotiomycetes</taxon>
        <taxon>Helotiales</taxon>
        <taxon>Helotiaceae</taxon>
        <taxon>Glarea</taxon>
    </lineage>
</organism>
<comment type="caution">
    <text evidence="1">The sequence shown here is derived from an EMBL/GenBank/DDBJ whole genome shotgun (WGS) entry which is preliminary data.</text>
</comment>
<dbReference type="AlphaFoldDB" id="H0EFX5"/>
<dbReference type="EMBL" id="AGUE01000021">
    <property type="protein sequence ID" value="EHL02589.1"/>
    <property type="molecule type" value="Genomic_DNA"/>
</dbReference>
<sequence>MPEDHVSNGLSMMSESNVYKFGLIDHGRENEFRATDTVVELTSMQFSLGLRHTIPCCKKDSPGASPQPGDLYRERQINFGYDAWDKSGCVVLLCS</sequence>
<dbReference type="HOGENOM" id="CLU_2372984_0_0_1"/>
<accession>H0EFX5</accession>
<dbReference type="InParanoid" id="H0EFX5"/>